<dbReference type="AlphaFoldDB" id="A0A979FQ87"/>
<evidence type="ECO:0000313" key="3">
    <source>
        <dbReference type="Proteomes" id="UP000694843"/>
    </source>
</evidence>
<dbReference type="InterPro" id="IPR029526">
    <property type="entry name" value="PGBD"/>
</dbReference>
<sequence>MISMGLVNMPSMECYWSKKTLYAYDFVKRNITRSRFFLLLRMLHFNDNETFEQNRRLHKIEPILDMLKNNFKSVYSPGEKLVVDESLVPFRGRIFFRQYIPGKSHKYGIKLYKLCTVNGYTWNFEVYTGNLSNVPEHNHSESIVLKLAKPLLKNGATIYADNYYSSVPLAEKLLQEKTYYCGTVRKNRKLLPQDVMSAKLKRGEVTGKMNSKGVKICHWKDKRDVFTLSTCPEHDVQLVPTGKKNRMGEEVMKHGCITDYNAAKIGVDKSDQMTFYNSVLRKSTKWYRKLAIELLLGTSIVNAWVIYNQFCLPQRRRKMSILKFKESLAMSLICGIAKENLNPGPGRSNISGKRKSHELVEADGPKSKKRKRCLSCYSQIANAEGTKVARSKTRKVNTYCDTCENKPYLCVSCFNLKHSISS</sequence>
<dbReference type="RefSeq" id="XP_047738345.1">
    <property type="nucleotide sequence ID" value="XM_047882389.1"/>
</dbReference>
<accession>A0A979FQ87</accession>
<feature type="compositionally biased region" description="Basic and acidic residues" evidence="1">
    <location>
        <begin position="357"/>
        <end position="366"/>
    </location>
</feature>
<name>A0A979FQ87_HYAAZ</name>
<proteinExistence type="predicted"/>
<keyword evidence="3" id="KW-1185">Reference proteome</keyword>
<dbReference type="Proteomes" id="UP000694843">
    <property type="component" value="Unplaced"/>
</dbReference>
<dbReference type="OrthoDB" id="6363098at2759"/>
<organism evidence="3 4">
    <name type="scientific">Hyalella azteca</name>
    <name type="common">Amphipod</name>
    <dbReference type="NCBI Taxonomy" id="294128"/>
    <lineage>
        <taxon>Eukaryota</taxon>
        <taxon>Metazoa</taxon>
        <taxon>Ecdysozoa</taxon>
        <taxon>Arthropoda</taxon>
        <taxon>Crustacea</taxon>
        <taxon>Multicrustacea</taxon>
        <taxon>Malacostraca</taxon>
        <taxon>Eumalacostraca</taxon>
        <taxon>Peracarida</taxon>
        <taxon>Amphipoda</taxon>
        <taxon>Senticaudata</taxon>
        <taxon>Talitrida</taxon>
        <taxon>Talitroidea</taxon>
        <taxon>Hyalellidae</taxon>
        <taxon>Hyalella</taxon>
    </lineage>
</organism>
<feature type="domain" description="PiggyBac transposable element-derived protein" evidence="2">
    <location>
        <begin position="1"/>
        <end position="304"/>
    </location>
</feature>
<dbReference type="KEGG" id="hazt:125178504"/>
<dbReference type="GeneID" id="125178504"/>
<dbReference type="OMA" id="TCHDASK"/>
<evidence type="ECO:0000259" key="2">
    <source>
        <dbReference type="Pfam" id="PF13843"/>
    </source>
</evidence>
<protein>
    <submittedName>
        <fullName evidence="4">PiggyBac transposable element-derived protein 4-like</fullName>
    </submittedName>
</protein>
<evidence type="ECO:0000313" key="4">
    <source>
        <dbReference type="RefSeq" id="XP_047738345.1"/>
    </source>
</evidence>
<gene>
    <name evidence="4" type="primary">LOC125178504</name>
</gene>
<feature type="region of interest" description="Disordered" evidence="1">
    <location>
        <begin position="345"/>
        <end position="366"/>
    </location>
</feature>
<reference evidence="4" key="1">
    <citation type="submission" date="2025-08" db="UniProtKB">
        <authorList>
            <consortium name="RefSeq"/>
        </authorList>
    </citation>
    <scope>IDENTIFICATION</scope>
    <source>
        <tissue evidence="4">Whole organism</tissue>
    </source>
</reference>
<dbReference type="Pfam" id="PF13843">
    <property type="entry name" value="DDE_Tnp_1_7"/>
    <property type="match status" value="1"/>
</dbReference>
<dbReference type="PANTHER" id="PTHR46599:SF3">
    <property type="entry name" value="PIGGYBAC TRANSPOSABLE ELEMENT-DERIVED PROTEIN 4"/>
    <property type="match status" value="1"/>
</dbReference>
<evidence type="ECO:0000256" key="1">
    <source>
        <dbReference type="SAM" id="MobiDB-lite"/>
    </source>
</evidence>
<dbReference type="PANTHER" id="PTHR46599">
    <property type="entry name" value="PIGGYBAC TRANSPOSABLE ELEMENT-DERIVED PROTEIN 4"/>
    <property type="match status" value="1"/>
</dbReference>